<dbReference type="PANTHER" id="PTHR34857:SF2">
    <property type="entry name" value="SLL0384 PROTEIN"/>
    <property type="match status" value="1"/>
</dbReference>
<reference evidence="7 8" key="1">
    <citation type="submission" date="2016-11" db="EMBL/GenBank/DDBJ databases">
        <authorList>
            <person name="Varghese N."/>
            <person name="Submissions S."/>
        </authorList>
    </citation>
    <scope>NUCLEOTIDE SEQUENCE [LARGE SCALE GENOMIC DNA]</scope>
    <source>
        <strain evidence="7 8">DSM 19027</strain>
    </source>
</reference>
<dbReference type="GO" id="GO:0005886">
    <property type="term" value="C:plasma membrane"/>
    <property type="evidence" value="ECO:0007669"/>
    <property type="project" value="UniProtKB-ARBA"/>
</dbReference>
<dbReference type="InterPro" id="IPR051611">
    <property type="entry name" value="ECF_transporter_component"/>
</dbReference>
<protein>
    <submittedName>
        <fullName evidence="7">Energy-coupling factor transport system permease protein</fullName>
    </submittedName>
</protein>
<feature type="transmembrane region" description="Helical" evidence="6">
    <location>
        <begin position="251"/>
        <end position="268"/>
    </location>
</feature>
<keyword evidence="4 6" id="KW-1133">Transmembrane helix</keyword>
<dbReference type="EMBL" id="FQZP01000010">
    <property type="protein sequence ID" value="SHI80121.1"/>
    <property type="molecule type" value="Genomic_DNA"/>
</dbReference>
<keyword evidence="8" id="KW-1185">Reference proteome</keyword>
<keyword evidence="5 6" id="KW-0472">Membrane</keyword>
<organism evidence="7 8">
    <name type="scientific">Thermoclostridium caenicola</name>
    <dbReference type="NCBI Taxonomy" id="659425"/>
    <lineage>
        <taxon>Bacteria</taxon>
        <taxon>Bacillati</taxon>
        <taxon>Bacillota</taxon>
        <taxon>Clostridia</taxon>
        <taxon>Eubacteriales</taxon>
        <taxon>Oscillospiraceae</taxon>
        <taxon>Thermoclostridium</taxon>
    </lineage>
</organism>
<dbReference type="RefSeq" id="WP_188118379.1">
    <property type="nucleotide sequence ID" value="NZ_FQZP01000010.1"/>
</dbReference>
<name>A0A1M6E3U3_9FIRM</name>
<dbReference type="CDD" id="cd16914">
    <property type="entry name" value="EcfT"/>
    <property type="match status" value="1"/>
</dbReference>
<comment type="subcellular location">
    <subcellularLocation>
        <location evidence="1">Membrane</location>
        <topology evidence="1">Multi-pass membrane protein</topology>
    </subcellularLocation>
</comment>
<dbReference type="Pfam" id="PF02361">
    <property type="entry name" value="CbiQ"/>
    <property type="match status" value="1"/>
</dbReference>
<evidence type="ECO:0000256" key="4">
    <source>
        <dbReference type="ARBA" id="ARBA00022989"/>
    </source>
</evidence>
<evidence type="ECO:0000313" key="7">
    <source>
        <dbReference type="EMBL" id="SHI80121.1"/>
    </source>
</evidence>
<evidence type="ECO:0000313" key="8">
    <source>
        <dbReference type="Proteomes" id="UP000324781"/>
    </source>
</evidence>
<evidence type="ECO:0000256" key="1">
    <source>
        <dbReference type="ARBA" id="ARBA00004141"/>
    </source>
</evidence>
<dbReference type="PANTHER" id="PTHR34857">
    <property type="entry name" value="SLL0384 PROTEIN"/>
    <property type="match status" value="1"/>
</dbReference>
<keyword evidence="2" id="KW-1003">Cell membrane</keyword>
<feature type="transmembrane region" description="Helical" evidence="6">
    <location>
        <begin position="116"/>
        <end position="140"/>
    </location>
</feature>
<sequence>MENKLLINLIPGDTFLHRLTGKTKVRTFIVLLIYLIMSFDLRLILPLFILGIIGLKSLKPAWKTLKYFFIIIVAVNLLNIVLFWLADPDIGAYWCGGGHTVLFKLTDRFYLTAETLWYLMVRFIKMITSFMVSVVFILSITPSELAAGLYSIKVPYKICTIFSLAFRYIPDIGRDFQNIKVSLQTRGVELDPKKASLKDRLKQNVLILIPLIISSFDRVANISNAMDLRGYGRGKTRTYYSEHEELKADKAFKVIYVALLLFCAYWIITHNTMPQDFRMWYPFA</sequence>
<evidence type="ECO:0000256" key="2">
    <source>
        <dbReference type="ARBA" id="ARBA00022475"/>
    </source>
</evidence>
<proteinExistence type="predicted"/>
<feature type="transmembrane region" description="Helical" evidence="6">
    <location>
        <begin position="28"/>
        <end position="55"/>
    </location>
</feature>
<dbReference type="Proteomes" id="UP000324781">
    <property type="component" value="Unassembled WGS sequence"/>
</dbReference>
<gene>
    <name evidence="7" type="ORF">SAMN05444373_101032</name>
</gene>
<feature type="transmembrane region" description="Helical" evidence="6">
    <location>
        <begin position="67"/>
        <end position="86"/>
    </location>
</feature>
<evidence type="ECO:0000256" key="5">
    <source>
        <dbReference type="ARBA" id="ARBA00023136"/>
    </source>
</evidence>
<dbReference type="AlphaFoldDB" id="A0A1M6E3U3"/>
<dbReference type="InterPro" id="IPR003339">
    <property type="entry name" value="ABC/ECF_trnsptr_transmembrane"/>
</dbReference>
<evidence type="ECO:0000256" key="3">
    <source>
        <dbReference type="ARBA" id="ARBA00022692"/>
    </source>
</evidence>
<accession>A0A1M6E3U3</accession>
<keyword evidence="3 6" id="KW-0812">Transmembrane</keyword>
<evidence type="ECO:0000256" key="6">
    <source>
        <dbReference type="SAM" id="Phobius"/>
    </source>
</evidence>